<dbReference type="InterPro" id="IPR046357">
    <property type="entry name" value="PPIase_dom_sf"/>
</dbReference>
<keyword evidence="7" id="KW-0472">Membrane</keyword>
<reference evidence="9 10" key="1">
    <citation type="submission" date="2020-08" db="EMBL/GenBank/DDBJ databases">
        <title>Genomic Encyclopedia of Type Strains, Phase IV (KMG-IV): sequencing the most valuable type-strain genomes for metagenomic binning, comparative biology and taxonomic classification.</title>
        <authorList>
            <person name="Goeker M."/>
        </authorList>
    </citation>
    <scope>NUCLEOTIDE SEQUENCE [LARGE SCALE GENOMIC DNA]</scope>
    <source>
        <strain evidence="9 10">DSM 27203</strain>
    </source>
</reference>
<dbReference type="AlphaFoldDB" id="A0A840Z3T6"/>
<evidence type="ECO:0000256" key="7">
    <source>
        <dbReference type="SAM" id="Phobius"/>
    </source>
</evidence>
<keyword evidence="7" id="KW-1133">Transmembrane helix</keyword>
<keyword evidence="7" id="KW-0812">Transmembrane</keyword>
<dbReference type="PROSITE" id="PS50059">
    <property type="entry name" value="FKBP_PPIASE"/>
    <property type="match status" value="1"/>
</dbReference>
<dbReference type="Pfam" id="PF00254">
    <property type="entry name" value="FKBP_C"/>
    <property type="match status" value="1"/>
</dbReference>
<dbReference type="InterPro" id="IPR001179">
    <property type="entry name" value="PPIase_FKBP_dom"/>
</dbReference>
<dbReference type="SUPFAM" id="SSF54534">
    <property type="entry name" value="FKBP-like"/>
    <property type="match status" value="1"/>
</dbReference>
<dbReference type="GO" id="GO:0003755">
    <property type="term" value="F:peptidyl-prolyl cis-trans isomerase activity"/>
    <property type="evidence" value="ECO:0007669"/>
    <property type="project" value="UniProtKB-UniRule"/>
</dbReference>
<evidence type="ECO:0000259" key="8">
    <source>
        <dbReference type="PROSITE" id="PS50059"/>
    </source>
</evidence>
<keyword evidence="10" id="KW-1185">Reference proteome</keyword>
<comment type="similarity">
    <text evidence="2 6">Belongs to the FKBP-type PPIase family.</text>
</comment>
<evidence type="ECO:0000256" key="3">
    <source>
        <dbReference type="ARBA" id="ARBA00023110"/>
    </source>
</evidence>
<dbReference type="PANTHER" id="PTHR43811">
    <property type="entry name" value="FKBP-TYPE PEPTIDYL-PROLYL CIS-TRANS ISOMERASE FKPA"/>
    <property type="match status" value="1"/>
</dbReference>
<sequence>MSVTAVPLQPVKRGYIAWIWVGVVAAIAIAAALAWHSGVKSTASGLKYQVIHKGTGPHPTDDDVALVTYTGHLPDGTVFDKSEQPAPLPVSAVVPGFQEGLKLMQKDGDYRLWIPAKLGYGDHPPQGSEIPADSPLIFDVHMIDFISEAQFRQMMQMRMMQMQQGAGGGAGVPGTSPSGQ</sequence>
<evidence type="ECO:0000256" key="2">
    <source>
        <dbReference type="ARBA" id="ARBA00006577"/>
    </source>
</evidence>
<dbReference type="EMBL" id="JACIJI010000011">
    <property type="protein sequence ID" value="MBB5720292.1"/>
    <property type="molecule type" value="Genomic_DNA"/>
</dbReference>
<gene>
    <name evidence="9" type="ORF">FHR23_003255</name>
</gene>
<comment type="caution">
    <text evidence="9">The sequence shown here is derived from an EMBL/GenBank/DDBJ whole genome shotgun (WGS) entry which is preliminary data.</text>
</comment>
<proteinExistence type="inferred from homology"/>
<protein>
    <recommendedName>
        <fullName evidence="6">Peptidyl-prolyl cis-trans isomerase</fullName>
        <ecNumber evidence="6">5.2.1.8</ecNumber>
    </recommendedName>
</protein>
<feature type="domain" description="PPIase FKBP-type" evidence="8">
    <location>
        <begin position="62"/>
        <end position="146"/>
    </location>
</feature>
<dbReference type="EC" id="5.2.1.8" evidence="6"/>
<name>A0A840Z3T6_9SPHN</name>
<keyword evidence="3 5" id="KW-0697">Rotamase</keyword>
<evidence type="ECO:0000256" key="4">
    <source>
        <dbReference type="ARBA" id="ARBA00023235"/>
    </source>
</evidence>
<comment type="catalytic activity">
    <reaction evidence="1 5 6">
        <text>[protein]-peptidylproline (omega=180) = [protein]-peptidylproline (omega=0)</text>
        <dbReference type="Rhea" id="RHEA:16237"/>
        <dbReference type="Rhea" id="RHEA-COMP:10747"/>
        <dbReference type="Rhea" id="RHEA-COMP:10748"/>
        <dbReference type="ChEBI" id="CHEBI:83833"/>
        <dbReference type="ChEBI" id="CHEBI:83834"/>
        <dbReference type="EC" id="5.2.1.8"/>
    </reaction>
</comment>
<evidence type="ECO:0000256" key="5">
    <source>
        <dbReference type="PROSITE-ProRule" id="PRU00277"/>
    </source>
</evidence>
<dbReference type="RefSeq" id="WP_184005983.1">
    <property type="nucleotide sequence ID" value="NZ_BAABIF010000028.1"/>
</dbReference>
<accession>A0A840Z3T6</accession>
<evidence type="ECO:0000313" key="9">
    <source>
        <dbReference type="EMBL" id="MBB5720292.1"/>
    </source>
</evidence>
<organism evidence="9 10">
    <name type="scientific">Stakelama sediminis</name>
    <dbReference type="NCBI Taxonomy" id="463200"/>
    <lineage>
        <taxon>Bacteria</taxon>
        <taxon>Pseudomonadati</taxon>
        <taxon>Pseudomonadota</taxon>
        <taxon>Alphaproteobacteria</taxon>
        <taxon>Sphingomonadales</taxon>
        <taxon>Sphingomonadaceae</taxon>
        <taxon>Stakelama</taxon>
    </lineage>
</organism>
<dbReference type="PANTHER" id="PTHR43811:SF19">
    <property type="entry name" value="39 KDA FK506-BINDING NUCLEAR PROTEIN"/>
    <property type="match status" value="1"/>
</dbReference>
<feature type="transmembrane region" description="Helical" evidence="7">
    <location>
        <begin position="15"/>
        <end position="35"/>
    </location>
</feature>
<evidence type="ECO:0000256" key="6">
    <source>
        <dbReference type="RuleBase" id="RU003915"/>
    </source>
</evidence>
<evidence type="ECO:0000256" key="1">
    <source>
        <dbReference type="ARBA" id="ARBA00000971"/>
    </source>
</evidence>
<keyword evidence="4 5" id="KW-0413">Isomerase</keyword>
<dbReference type="Proteomes" id="UP000554342">
    <property type="component" value="Unassembled WGS sequence"/>
</dbReference>
<dbReference type="Gene3D" id="3.10.50.40">
    <property type="match status" value="1"/>
</dbReference>
<evidence type="ECO:0000313" key="10">
    <source>
        <dbReference type="Proteomes" id="UP000554342"/>
    </source>
</evidence>